<accession>A0A8H7BNB7</accession>
<protein>
    <submittedName>
        <fullName evidence="5">Uncharacterized protein</fullName>
    </submittedName>
</protein>
<dbReference type="InterPro" id="IPR029044">
    <property type="entry name" value="Nucleotide-diphossugar_trans"/>
</dbReference>
<keyword evidence="4" id="KW-0812">Transmembrane</keyword>
<keyword evidence="3" id="KW-0808">Transferase</keyword>
<evidence type="ECO:0000256" key="2">
    <source>
        <dbReference type="ARBA" id="ARBA00022676"/>
    </source>
</evidence>
<keyword evidence="6" id="KW-1185">Reference proteome</keyword>
<dbReference type="OrthoDB" id="205108at2759"/>
<evidence type="ECO:0000256" key="1">
    <source>
        <dbReference type="ARBA" id="ARBA00005664"/>
    </source>
</evidence>
<dbReference type="GO" id="GO:0006487">
    <property type="term" value="P:protein N-linked glycosylation"/>
    <property type="evidence" value="ECO:0007669"/>
    <property type="project" value="TreeGrafter"/>
</dbReference>
<keyword evidence="4" id="KW-0472">Membrane</keyword>
<comment type="similarity">
    <text evidence="1">Belongs to the glycosyltransferase 34 family.</text>
</comment>
<sequence length="675" mass="76769">MATDLLLYKLAPSRKSSCLRLSRRQLFCAIVAIALILLYMNIPSKQEPTIPLPGNTLSHTASASIPSFEPSSNLPTSSQPDIFEKHPTYSVPELSGHMNANHTFATPRPLDEDIIVIDYSNHYTYLIIIASEAGYLSRRRLIRQHYFGLHDNTLPCMQYNTDVYYKFWIHGGSPEAGTIMKRRYEAEKMEWDDLVEMPPNVTFEQANVLEWVHTELSHQDITYDYLIIQDIHTFAHLSTIKRELDSGVISDNTDSPVSLSVDAPFNMIWGTFRGHDSDKQFAIIGRTAVQLALQQRNNVSPQLKATNSGISMTGKHLLTELYNYYTAHASSLEAALNQAIEEPELAEAERERTIPEFIREDGPEGTHRFIRWENNIESVHAEDIVVTHVYQDAEMTDLAIWTNLRPISVCYSTASTFQPTYTATSLEPLDDDEEPVKKEDVETTYFSNAPTEGPSIAVVTSSYLHDACMELSASASAANKRDYAKQHGYAFVARSSEFAQQVLRDNRNVVWGKIDVLQKLLPKYEWLLWLDMDAVIMNMDKSLENLIDTFRSQYPGGKADFDDTVDIIIARRSSDEAINAGVFLIRNSIWSNNFLRDLQNIEEWYKKGPYYEEGALKQLISQPSNRQHVLLLDHDDQTFNTLPKSYQSDSFILHFAEDKCSNNAVLKALAMKHKP</sequence>
<name>A0A8H7BNB7_9FUNG</name>
<dbReference type="EMBL" id="JABAYA010000156">
    <property type="protein sequence ID" value="KAF7723310.1"/>
    <property type="molecule type" value="Genomic_DNA"/>
</dbReference>
<dbReference type="SUPFAM" id="SSF53448">
    <property type="entry name" value="Nucleotide-diphospho-sugar transferases"/>
    <property type="match status" value="1"/>
</dbReference>
<dbReference type="PANTHER" id="PTHR31306:SF4">
    <property type="entry name" value="ALPHA-1,2-GALACTOSYLTRANSFERASE"/>
    <property type="match status" value="1"/>
</dbReference>
<evidence type="ECO:0000256" key="4">
    <source>
        <dbReference type="SAM" id="Phobius"/>
    </source>
</evidence>
<dbReference type="GO" id="GO:0016757">
    <property type="term" value="F:glycosyltransferase activity"/>
    <property type="evidence" value="ECO:0007669"/>
    <property type="project" value="UniProtKB-KW"/>
</dbReference>
<feature type="transmembrane region" description="Helical" evidence="4">
    <location>
        <begin position="21"/>
        <end position="42"/>
    </location>
</feature>
<evidence type="ECO:0000313" key="5">
    <source>
        <dbReference type="EMBL" id="KAF7723310.1"/>
    </source>
</evidence>
<gene>
    <name evidence="5" type="ORF">EC973_002107</name>
</gene>
<dbReference type="Proteomes" id="UP000605846">
    <property type="component" value="Unassembled WGS sequence"/>
</dbReference>
<dbReference type="Gene3D" id="3.90.550.10">
    <property type="entry name" value="Spore Coat Polysaccharide Biosynthesis Protein SpsA, Chain A"/>
    <property type="match status" value="1"/>
</dbReference>
<dbReference type="PANTHER" id="PTHR31306">
    <property type="entry name" value="ALPHA-1,6-MANNOSYLTRANSFERASE MNN11-RELATED"/>
    <property type="match status" value="1"/>
</dbReference>
<evidence type="ECO:0000313" key="6">
    <source>
        <dbReference type="Proteomes" id="UP000605846"/>
    </source>
</evidence>
<reference evidence="5" key="1">
    <citation type="submission" date="2020-01" db="EMBL/GenBank/DDBJ databases">
        <title>Genome Sequencing of Three Apophysomyces-Like Fungal Strains Confirms a Novel Fungal Genus in the Mucoromycota with divergent Burkholderia-like Endosymbiotic Bacteria.</title>
        <authorList>
            <person name="Stajich J.E."/>
            <person name="Macias A.M."/>
            <person name="Carter-House D."/>
            <person name="Lovett B."/>
            <person name="Kasson L.R."/>
            <person name="Berry K."/>
            <person name="Grigoriev I."/>
            <person name="Chang Y."/>
            <person name="Spatafora J."/>
            <person name="Kasson M.T."/>
        </authorList>
    </citation>
    <scope>NUCLEOTIDE SEQUENCE</scope>
    <source>
        <strain evidence="5">NRRL A-21654</strain>
    </source>
</reference>
<dbReference type="AlphaFoldDB" id="A0A8H7BNB7"/>
<comment type="caution">
    <text evidence="5">The sequence shown here is derived from an EMBL/GenBank/DDBJ whole genome shotgun (WGS) entry which is preliminary data.</text>
</comment>
<dbReference type="Pfam" id="PF05637">
    <property type="entry name" value="Glyco_transf_34"/>
    <property type="match status" value="1"/>
</dbReference>
<keyword evidence="4" id="KW-1133">Transmembrane helix</keyword>
<proteinExistence type="inferred from homology"/>
<keyword evidence="2" id="KW-0328">Glycosyltransferase</keyword>
<organism evidence="5 6">
    <name type="scientific">Apophysomyces ossiformis</name>
    <dbReference type="NCBI Taxonomy" id="679940"/>
    <lineage>
        <taxon>Eukaryota</taxon>
        <taxon>Fungi</taxon>
        <taxon>Fungi incertae sedis</taxon>
        <taxon>Mucoromycota</taxon>
        <taxon>Mucoromycotina</taxon>
        <taxon>Mucoromycetes</taxon>
        <taxon>Mucorales</taxon>
        <taxon>Mucorineae</taxon>
        <taxon>Mucoraceae</taxon>
        <taxon>Apophysomyces</taxon>
    </lineage>
</organism>
<dbReference type="GO" id="GO:0000139">
    <property type="term" value="C:Golgi membrane"/>
    <property type="evidence" value="ECO:0007669"/>
    <property type="project" value="TreeGrafter"/>
</dbReference>
<evidence type="ECO:0000256" key="3">
    <source>
        <dbReference type="ARBA" id="ARBA00022679"/>
    </source>
</evidence>
<dbReference type="InterPro" id="IPR008630">
    <property type="entry name" value="Glyco_trans_34"/>
</dbReference>